<keyword evidence="1" id="KW-0812">Transmembrane</keyword>
<name>A0ABS6JC12_9BACI</name>
<feature type="transmembrane region" description="Helical" evidence="1">
    <location>
        <begin position="129"/>
        <end position="146"/>
    </location>
</feature>
<dbReference type="EMBL" id="JAHQCS010000057">
    <property type="protein sequence ID" value="MBU9711033.1"/>
    <property type="molecule type" value="Genomic_DNA"/>
</dbReference>
<evidence type="ECO:0000313" key="3">
    <source>
        <dbReference type="Proteomes" id="UP000784880"/>
    </source>
</evidence>
<dbReference type="Proteomes" id="UP000784880">
    <property type="component" value="Unassembled WGS sequence"/>
</dbReference>
<organism evidence="2 3">
    <name type="scientific">Evansella tamaricis</name>
    <dbReference type="NCBI Taxonomy" id="2069301"/>
    <lineage>
        <taxon>Bacteria</taxon>
        <taxon>Bacillati</taxon>
        <taxon>Bacillota</taxon>
        <taxon>Bacilli</taxon>
        <taxon>Bacillales</taxon>
        <taxon>Bacillaceae</taxon>
        <taxon>Evansella</taxon>
    </lineage>
</organism>
<reference evidence="2 3" key="1">
    <citation type="submission" date="2021-06" db="EMBL/GenBank/DDBJ databases">
        <title>Bacillus sp. RD4P76, an endophyte from a halophyte.</title>
        <authorList>
            <person name="Sun J.-Q."/>
        </authorList>
    </citation>
    <scope>NUCLEOTIDE SEQUENCE [LARGE SCALE GENOMIC DNA]</scope>
    <source>
        <strain evidence="2 3">CGMCC 1.15917</strain>
    </source>
</reference>
<evidence type="ECO:0000313" key="2">
    <source>
        <dbReference type="EMBL" id="MBU9711033.1"/>
    </source>
</evidence>
<sequence>MAEHYTMTFRRASDYEPLIQVTNEKGFFEKIYDESYILNDKYRSDVHQSIKDWWDNLGSIDNYNPEGTETIPGQMMSNFWDSMWESLQYHIGNGLTTTYEALYSIAPEILTCVTILFGVTVMVTGMFKFLSYYGIAITGGVLWIIFG</sequence>
<feature type="transmembrane region" description="Helical" evidence="1">
    <location>
        <begin position="101"/>
        <end position="123"/>
    </location>
</feature>
<dbReference type="RefSeq" id="WP_217064924.1">
    <property type="nucleotide sequence ID" value="NZ_JAHQCS010000057.1"/>
</dbReference>
<accession>A0ABS6JC12</accession>
<keyword evidence="1" id="KW-0472">Membrane</keyword>
<proteinExistence type="predicted"/>
<protein>
    <submittedName>
        <fullName evidence="2">Uncharacterized protein</fullName>
    </submittedName>
</protein>
<keyword evidence="3" id="KW-1185">Reference proteome</keyword>
<evidence type="ECO:0000256" key="1">
    <source>
        <dbReference type="SAM" id="Phobius"/>
    </source>
</evidence>
<comment type="caution">
    <text evidence="2">The sequence shown here is derived from an EMBL/GenBank/DDBJ whole genome shotgun (WGS) entry which is preliminary data.</text>
</comment>
<gene>
    <name evidence="2" type="ORF">KS419_04690</name>
</gene>
<keyword evidence="1" id="KW-1133">Transmembrane helix</keyword>